<keyword evidence="1" id="KW-0812">Transmembrane</keyword>
<proteinExistence type="predicted"/>
<dbReference type="Pfam" id="PF01569">
    <property type="entry name" value="PAP2"/>
    <property type="match status" value="1"/>
</dbReference>
<evidence type="ECO:0000256" key="1">
    <source>
        <dbReference type="SAM" id="Phobius"/>
    </source>
</evidence>
<protein>
    <submittedName>
        <fullName evidence="4">Phosphatase PAP2 family protein</fullName>
    </submittedName>
</protein>
<dbReference type="Proteomes" id="UP000217918">
    <property type="component" value="Unassembled WGS sequence"/>
</dbReference>
<dbReference type="PANTHER" id="PTHR14969:SF13">
    <property type="entry name" value="AT30094P"/>
    <property type="match status" value="1"/>
</dbReference>
<reference evidence="3" key="4">
    <citation type="submission" date="2022-09" db="EMBL/GenBank/DDBJ databases">
        <title>Genome-inferred correspondence between phylogeny and metabolic traits in the wild Drosophila gut microbiome.</title>
        <authorList>
            <person name="Bueno E."/>
            <person name="Blow F."/>
            <person name="Douglas A.E."/>
        </authorList>
    </citation>
    <scope>NUCLEOTIDE SEQUENCE</scope>
    <source>
        <strain evidence="3">Dm-2019-70</strain>
    </source>
</reference>
<dbReference type="EMBL" id="CP031198">
    <property type="protein sequence ID" value="QCZ53487.1"/>
    <property type="molecule type" value="Genomic_DNA"/>
</dbReference>
<dbReference type="RefSeq" id="WP_015473582.1">
    <property type="nucleotide sequence ID" value="NZ_CABMJF010000002.1"/>
</dbReference>
<evidence type="ECO:0000313" key="8">
    <source>
        <dbReference type="Proteomes" id="UP000307074"/>
    </source>
</evidence>
<reference evidence="5 8" key="2">
    <citation type="submission" date="2018-07" db="EMBL/GenBank/DDBJ databases">
        <authorList>
            <person name="Feyereisen M."/>
        </authorList>
    </citation>
    <scope>NUCLEOTIDE SEQUENCE [LARGE SCALE GENOMIC DNA]</scope>
    <source>
        <strain evidence="5 8">UCCLBBS449</strain>
    </source>
</reference>
<feature type="domain" description="Phosphatidic acid phosphatase type 2/haloperoxidase" evidence="2">
    <location>
        <begin position="88"/>
        <end position="202"/>
    </location>
</feature>
<reference evidence="3" key="3">
    <citation type="submission" date="2020-12" db="EMBL/GenBank/DDBJ databases">
        <authorList>
            <person name="Mcmullen J.G."/>
        </authorList>
    </citation>
    <scope>NUCLEOTIDE SEQUENCE</scope>
    <source>
        <strain evidence="3">Dm-2019-70</strain>
    </source>
</reference>
<feature type="transmembrane region" description="Helical" evidence="1">
    <location>
        <begin position="89"/>
        <end position="110"/>
    </location>
</feature>
<sequence>MVTISRTRWRFTWAAGSLFLIALFGVTTHQTWLTEFDRLIIGWVRQPLPRPLTRSIIWITTSGNPQSVTWITLLLAAGLVIIRRYRATLFLLFNVLIFAGLGNSLIKHLVRRPRPTVDRLVNASSYSFPSGHSITAMLLWGSTIILLSGLLRQHPLWKKSLIGILSVWIVLIGLSRIYVGVHYPSDVVAGWTLGFVLLTLSQWFLTRHGDDLS</sequence>
<keyword evidence="1" id="KW-0472">Membrane</keyword>
<evidence type="ECO:0000313" key="6">
    <source>
        <dbReference type="EMBL" id="WAD01783.1"/>
    </source>
</evidence>
<dbReference type="InterPro" id="IPR000326">
    <property type="entry name" value="PAP2/HPO"/>
</dbReference>
<dbReference type="PANTHER" id="PTHR14969">
    <property type="entry name" value="SPHINGOSINE-1-PHOSPHATE PHOSPHOHYDROLASE"/>
    <property type="match status" value="1"/>
</dbReference>
<evidence type="ECO:0000313" key="3">
    <source>
        <dbReference type="EMBL" id="MBS1009238.1"/>
    </source>
</evidence>
<dbReference type="Proteomes" id="UP001164768">
    <property type="component" value="Chromosome"/>
</dbReference>
<dbReference type="Proteomes" id="UP000307074">
    <property type="component" value="Chromosome"/>
</dbReference>
<reference evidence="4 7" key="1">
    <citation type="submission" date="2017-09" db="EMBL/GenBank/DDBJ databases">
        <title>Genome sequence of Lactobacillus brevis D7.</title>
        <authorList>
            <person name="Kwon M.-S."/>
            <person name="Lim S.K."/>
            <person name="Choi H.-J."/>
        </authorList>
    </citation>
    <scope>NUCLEOTIDE SEQUENCE [LARGE SCALE GENOMIC DNA]</scope>
    <source>
        <strain evidence="4 7">D7</strain>
    </source>
</reference>
<dbReference type="AlphaFoldDB" id="A0A0C1PWH8"/>
<feature type="transmembrane region" description="Helical" evidence="1">
    <location>
        <begin position="56"/>
        <end position="82"/>
    </location>
</feature>
<feature type="transmembrane region" description="Helical" evidence="1">
    <location>
        <begin position="187"/>
        <end position="205"/>
    </location>
</feature>
<dbReference type="SMART" id="SM00014">
    <property type="entry name" value="acidPPc"/>
    <property type="match status" value="1"/>
</dbReference>
<organism evidence="4 7">
    <name type="scientific">Levilactobacillus brevis</name>
    <name type="common">Lactobacillus brevis</name>
    <dbReference type="NCBI Taxonomy" id="1580"/>
    <lineage>
        <taxon>Bacteria</taxon>
        <taxon>Bacillati</taxon>
        <taxon>Bacillota</taxon>
        <taxon>Bacilli</taxon>
        <taxon>Lactobacillales</taxon>
        <taxon>Lactobacillaceae</taxon>
        <taxon>Levilactobacillus</taxon>
    </lineage>
</organism>
<evidence type="ECO:0000313" key="7">
    <source>
        <dbReference type="Proteomes" id="UP000217918"/>
    </source>
</evidence>
<feature type="transmembrane region" description="Helical" evidence="1">
    <location>
        <begin position="12"/>
        <end position="33"/>
    </location>
</feature>
<reference evidence="6" key="5">
    <citation type="submission" date="2022-11" db="EMBL/GenBank/DDBJ databases">
        <title>Whole genome sequence of Levilactobacillus brevis SMB091.</title>
        <authorList>
            <person name="Kim J.-M."/>
            <person name="Kim O.-C."/>
            <person name="Choi Y.H."/>
            <person name="Han N.S."/>
            <person name="Hurh B."/>
        </authorList>
    </citation>
    <scope>NUCLEOTIDE SEQUENCE</scope>
    <source>
        <strain evidence="6">SMB091</strain>
    </source>
</reference>
<gene>
    <name evidence="4" type="ORF">CNR29_05330</name>
    <name evidence="3" type="ORF">JK167_00145</name>
    <name evidence="6" type="ORF">ORR04_00840</name>
    <name evidence="5" type="ORF">UCCLBBS449_1548</name>
</gene>
<keyword evidence="1" id="KW-1133">Transmembrane helix</keyword>
<dbReference type="Gene3D" id="1.20.144.10">
    <property type="entry name" value="Phosphatidic acid phosphatase type 2/haloperoxidase"/>
    <property type="match status" value="2"/>
</dbReference>
<dbReference type="InterPro" id="IPR036938">
    <property type="entry name" value="PAP2/HPO_sf"/>
</dbReference>
<name>A0A0C1PWH8_LEVBR</name>
<accession>A0A0C1PWH8</accession>
<dbReference type="CDD" id="cd03392">
    <property type="entry name" value="PAP2_like_2"/>
    <property type="match status" value="1"/>
</dbReference>
<dbReference type="EMBL" id="NVYO01000001">
    <property type="protein sequence ID" value="PBQ23455.1"/>
    <property type="molecule type" value="Genomic_DNA"/>
</dbReference>
<dbReference type="Proteomes" id="UP000676478">
    <property type="component" value="Unassembled WGS sequence"/>
</dbReference>
<dbReference type="GeneID" id="56992715"/>
<evidence type="ECO:0000259" key="2">
    <source>
        <dbReference type="SMART" id="SM00014"/>
    </source>
</evidence>
<evidence type="ECO:0000313" key="5">
    <source>
        <dbReference type="EMBL" id="QCZ53487.1"/>
    </source>
</evidence>
<feature type="transmembrane region" description="Helical" evidence="1">
    <location>
        <begin position="130"/>
        <end position="149"/>
    </location>
</feature>
<dbReference type="EMBL" id="JAERKF010000001">
    <property type="protein sequence ID" value="MBS1009238.1"/>
    <property type="molecule type" value="Genomic_DNA"/>
</dbReference>
<dbReference type="SUPFAM" id="SSF48317">
    <property type="entry name" value="Acid phosphatase/Vanadium-dependent haloperoxidase"/>
    <property type="match status" value="1"/>
</dbReference>
<dbReference type="EMBL" id="CP113117">
    <property type="protein sequence ID" value="WAD01783.1"/>
    <property type="molecule type" value="Genomic_DNA"/>
</dbReference>
<dbReference type="OrthoDB" id="9789113at2"/>
<feature type="transmembrane region" description="Helical" evidence="1">
    <location>
        <begin position="161"/>
        <end position="181"/>
    </location>
</feature>
<evidence type="ECO:0000313" key="4">
    <source>
        <dbReference type="EMBL" id="PBQ23455.1"/>
    </source>
</evidence>